<feature type="compositionally biased region" description="Low complexity" evidence="1">
    <location>
        <begin position="686"/>
        <end position="765"/>
    </location>
</feature>
<feature type="compositionally biased region" description="Polar residues" evidence="1">
    <location>
        <begin position="413"/>
        <end position="431"/>
    </location>
</feature>
<feature type="chain" id="PRO_5034286000" evidence="2">
    <location>
        <begin position="20"/>
        <end position="1100"/>
    </location>
</feature>
<sequence>MLPVKGLVAAFLLLSGAQARVPRVRLAARAVDTTTTPEPETITTTHFPLPFESTTTTIELESTSTASTDTTDVSDTTTDVSTDASTDVSTTSEASISTETSAPVDISTTTDVSTATDAPTTTETSTAAAPPSTTEASADPPTSFVSTGTGALVDVPTAASNAASSFTDLAGAASAIAANPTPSAVEVKQFQQQAQAEIDQLESIKDRLEHIDRSSLSEHDDEAVGAALVGLAALLGWFGTQMTALAPAVATPALASAVFAELAPAFAAAAAGDLLADALEGLDELDENNDDNDDDDDDDDSTNTEDGPTSTAQTSAASSTAPETTSTASETTTTATTTTGAYAPCGSDTCGAGGSCPLNRQPLSGADMAPGPTKVDCDALSTLTGPLPEGTIDSGENPVPGPGKRDLNARTFDVNTSPNGDYISNLTPTPDWVSQQGDTSGTWYNFPEIGQGRAGVNGIYGCTAVIIVSNKGVYLSHIWENPVFIDGDWNPTDDAHFTSRAIDALRDGTANAQSVAALVGDDANPGVLHSRNYPAVFVVTPWTGLFDPTGVTTLYRYEARAQAIADALTGIIPGSSSRLLGYTRTDQALSTAERGYLGRAVLEVDMLEEVQMTPDNWLWSIGKWRLWVENVMVSWSTFVVENSGTDLSLFDFPAETTTTAAPGDLEKRQEALHNELRECLVRTRTTSEATSTTSGETPATSTAETTETATTSTEESTATAEQAPTEASTTSSNPEESTTTTDETATTESIPTTFSTTTISSRSTTESEESTSTEATTSTRSVPNIRTVTQDGMICTLIEGSLHPVCHPISTPTPNPDGTNVHVNKGCILINGSPRCASDAGSISGSYESSYNVASSPDEPYSTILILSGFDSSLDNHMHAKATCQLQARWPADYGDIYFGEDGCLYDSGSNKIFDQCCSTPDVNNNGPTTNPYCPPPPPDAHQDHGNHDGSAICRSISKDTCLSAAQRYVDDVVYHQYTSAVWPDDTGKDIANAIFPIAGPIIEDFFGINYGCTVIWTCDNDDAFSRGMTGKQIKDSMLNVYNLNGAKGCGSTYLDNGCHITVNGCNNCRDAGHSQTLWHPADVFYGTFDDANDGFPPRR</sequence>
<feature type="region of interest" description="Disordered" evidence="1">
    <location>
        <begin position="681"/>
        <end position="785"/>
    </location>
</feature>
<gene>
    <name evidence="3" type="ORF">FALBO_5308</name>
</gene>
<feature type="region of interest" description="Disordered" evidence="1">
    <location>
        <begin position="386"/>
        <end position="431"/>
    </location>
</feature>
<feature type="signal peptide" evidence="2">
    <location>
        <begin position="1"/>
        <end position="19"/>
    </location>
</feature>
<feature type="compositionally biased region" description="Acidic residues" evidence="1">
    <location>
        <begin position="284"/>
        <end position="303"/>
    </location>
</feature>
<feature type="compositionally biased region" description="Low complexity" evidence="1">
    <location>
        <begin position="61"/>
        <end position="143"/>
    </location>
</feature>
<name>A0A8H4LHP3_9HYPO</name>
<feature type="region of interest" description="Disordered" evidence="1">
    <location>
        <begin position="284"/>
        <end position="343"/>
    </location>
</feature>
<dbReference type="AlphaFoldDB" id="A0A8H4LHP3"/>
<reference evidence="3 4" key="1">
    <citation type="submission" date="2020-01" db="EMBL/GenBank/DDBJ databases">
        <title>Identification and distribution of gene clusters putatively required for synthesis of sphingolipid metabolism inhibitors in phylogenetically diverse species of the filamentous fungus Fusarium.</title>
        <authorList>
            <person name="Kim H.-S."/>
            <person name="Busman M."/>
            <person name="Brown D.W."/>
            <person name="Divon H."/>
            <person name="Uhlig S."/>
            <person name="Proctor R.H."/>
        </authorList>
    </citation>
    <scope>NUCLEOTIDE SEQUENCE [LARGE SCALE GENOMIC DNA]</scope>
    <source>
        <strain evidence="3 4">NRRL 20459</strain>
    </source>
</reference>
<comment type="caution">
    <text evidence="3">The sequence shown here is derived from an EMBL/GenBank/DDBJ whole genome shotgun (WGS) entry which is preliminary data.</text>
</comment>
<keyword evidence="4" id="KW-1185">Reference proteome</keyword>
<dbReference type="EMBL" id="JAADYS010000692">
    <property type="protein sequence ID" value="KAF4467818.1"/>
    <property type="molecule type" value="Genomic_DNA"/>
</dbReference>
<protein>
    <submittedName>
        <fullName evidence="3">Uncharacterized protein</fullName>
    </submittedName>
</protein>
<proteinExistence type="predicted"/>
<dbReference type="InterPro" id="IPR029167">
    <property type="entry name" value="Mug117"/>
</dbReference>
<dbReference type="OrthoDB" id="3257981at2759"/>
<keyword evidence="2" id="KW-0732">Signal</keyword>
<evidence type="ECO:0000256" key="1">
    <source>
        <dbReference type="SAM" id="MobiDB-lite"/>
    </source>
</evidence>
<feature type="region of interest" description="Disordered" evidence="1">
    <location>
        <begin position="61"/>
        <end position="145"/>
    </location>
</feature>
<feature type="compositionally biased region" description="Low complexity" evidence="1">
    <location>
        <begin position="304"/>
        <end position="339"/>
    </location>
</feature>
<evidence type="ECO:0000256" key="2">
    <source>
        <dbReference type="SAM" id="SignalP"/>
    </source>
</evidence>
<feature type="compositionally biased region" description="Low complexity" evidence="1">
    <location>
        <begin position="772"/>
        <end position="781"/>
    </location>
</feature>
<evidence type="ECO:0000313" key="4">
    <source>
        <dbReference type="Proteomes" id="UP000554235"/>
    </source>
</evidence>
<organism evidence="3 4">
    <name type="scientific">Fusarium albosuccineum</name>
    <dbReference type="NCBI Taxonomy" id="1237068"/>
    <lineage>
        <taxon>Eukaryota</taxon>
        <taxon>Fungi</taxon>
        <taxon>Dikarya</taxon>
        <taxon>Ascomycota</taxon>
        <taxon>Pezizomycotina</taxon>
        <taxon>Sordariomycetes</taxon>
        <taxon>Hypocreomycetidae</taxon>
        <taxon>Hypocreales</taxon>
        <taxon>Nectriaceae</taxon>
        <taxon>Fusarium</taxon>
        <taxon>Fusarium decemcellulare species complex</taxon>
    </lineage>
</organism>
<evidence type="ECO:0000313" key="3">
    <source>
        <dbReference type="EMBL" id="KAF4467818.1"/>
    </source>
</evidence>
<dbReference type="Pfam" id="PF15474">
    <property type="entry name" value="MU117"/>
    <property type="match status" value="1"/>
</dbReference>
<accession>A0A8H4LHP3</accession>
<dbReference type="Proteomes" id="UP000554235">
    <property type="component" value="Unassembled WGS sequence"/>
</dbReference>